<evidence type="ECO:0008006" key="9">
    <source>
        <dbReference type="Google" id="ProtNLM"/>
    </source>
</evidence>
<keyword evidence="2" id="KW-0813">Transport</keyword>
<name>A0A813L026_POLGL</name>
<keyword evidence="4" id="KW-0677">Repeat</keyword>
<dbReference type="InterPro" id="IPR016024">
    <property type="entry name" value="ARM-type_fold"/>
</dbReference>
<accession>A0A813L026</accession>
<dbReference type="Proteomes" id="UP000626109">
    <property type="component" value="Unassembled WGS sequence"/>
</dbReference>
<dbReference type="EMBL" id="CAJNNW010032951">
    <property type="protein sequence ID" value="CAE8716360.1"/>
    <property type="molecule type" value="Genomic_DNA"/>
</dbReference>
<dbReference type="AlphaFoldDB" id="A0A813L026"/>
<evidence type="ECO:0000256" key="3">
    <source>
        <dbReference type="ARBA" id="ARBA00022490"/>
    </source>
</evidence>
<dbReference type="Pfam" id="PF13513">
    <property type="entry name" value="HEAT_EZ"/>
    <property type="match status" value="1"/>
</dbReference>
<evidence type="ECO:0000313" key="7">
    <source>
        <dbReference type="EMBL" id="CAE8716360.1"/>
    </source>
</evidence>
<keyword evidence="5" id="KW-0653">Protein transport</keyword>
<gene>
    <name evidence="7" type="ORF">PGLA2088_LOCUS39024</name>
</gene>
<evidence type="ECO:0000256" key="4">
    <source>
        <dbReference type="ARBA" id="ARBA00022737"/>
    </source>
</evidence>
<dbReference type="GO" id="GO:0006606">
    <property type="term" value="P:protein import into nucleus"/>
    <property type="evidence" value="ECO:0007669"/>
    <property type="project" value="InterPro"/>
</dbReference>
<reference evidence="7" key="1">
    <citation type="submission" date="2021-02" db="EMBL/GenBank/DDBJ databases">
        <authorList>
            <person name="Dougan E. K."/>
            <person name="Rhodes N."/>
            <person name="Thang M."/>
            <person name="Chan C."/>
        </authorList>
    </citation>
    <scope>NUCLEOTIDE SEQUENCE</scope>
</reference>
<comment type="caution">
    <text evidence="7">The sequence shown here is derived from an EMBL/GenBank/DDBJ whole genome shotgun (WGS) entry which is preliminary data.</text>
</comment>
<dbReference type="GO" id="GO:0005737">
    <property type="term" value="C:cytoplasm"/>
    <property type="evidence" value="ECO:0007669"/>
    <property type="project" value="UniProtKB-SubCell"/>
</dbReference>
<evidence type="ECO:0000256" key="5">
    <source>
        <dbReference type="ARBA" id="ARBA00022927"/>
    </source>
</evidence>
<evidence type="ECO:0000256" key="2">
    <source>
        <dbReference type="ARBA" id="ARBA00022448"/>
    </source>
</evidence>
<comment type="subcellular location">
    <subcellularLocation>
        <location evidence="1">Cytoplasm</location>
    </subcellularLocation>
</comment>
<sequence>MFYPPLSPQMWSSTYPMGRQTSGGSESLQVPASPKTLKLGRTASVSADWRLPQTRSRERWSPLEAQRSEHRPPLPKVLSLRSLRIQEVPGDDPEAEVDPSIRECFSALGTSRLLRVLEGSPESCGEAMAWHGDEAKLQQLCQIFEAASSPDTRVQQQVMQTLGQFGQLPDFNMYLVAIFGQMPHLQEVVRQRAGLLLKTHVMGLSASGLAPGVADHINSNALSAMQDKSRTIRNTAGTILTTMVQKVGISACGTALEKLVESVGGSSHEVVEGSLSALGKICEDGLALLERASAGSTKVSTADAQLFVTWTSQQVLPKVVSCASPSVPAFARQSALECLNHFALTGAFNDGKYPALEQFRAKYIDALGTLANDTTPEVLQAVCKGFACSMDNDWSCMTQQHYQVILQFMLKASQNPEYGVRLEALAVWKACAAKPDSWAIVGKMLPDLVPTLLTNMIYADADFMILDQSQLEDDNAGSADSLDDIAPRFHKESKNIDGDGDDEEDGPPVREAHSSHAWGAEWTARKAAAASLDALSEIFQADMLPLLLPLVQEKLAHASWEHQEAGVLALGAIGVNCLKRLEQFLPQVIQLLLGLCDSPKPLLRSIACWCVSRFSAWICWAQNPNQAQIIGTVTKTLLTRCLDRNKHVQSAAMSALMAVLETGGAVLIPHLNDVVETLVKALQLYQIKNTRLLYDTIGLLAWIGPDLDKPQYVQALLSPLVQRFDTVPDADVTTLSLFECLTSVSQCLGKSAAAMVPKLVMRCLKIVNETAMAIKVWEQNPNEYERPDKELMATAVDLLAGIVEGLKEQAKEMVAKMNFLSILPLVCQDKSSRTRQSGFWLWGTATAFCIEQLAPLLPQLLPMGVAGLAPGASITVNNNATWAMSETALKVPADLINPHLNAIVPALLAILQRKDGVDVKAWQRQGHRQLMTTVCVTLQHLKASTALGSQWPSVYNQLPAELRTHLQQMCGFN</sequence>
<evidence type="ECO:0000313" key="8">
    <source>
        <dbReference type="Proteomes" id="UP000626109"/>
    </source>
</evidence>
<evidence type="ECO:0000256" key="1">
    <source>
        <dbReference type="ARBA" id="ARBA00004496"/>
    </source>
</evidence>
<organism evidence="7 8">
    <name type="scientific">Polarella glacialis</name>
    <name type="common">Dinoflagellate</name>
    <dbReference type="NCBI Taxonomy" id="89957"/>
    <lineage>
        <taxon>Eukaryota</taxon>
        <taxon>Sar</taxon>
        <taxon>Alveolata</taxon>
        <taxon>Dinophyceae</taxon>
        <taxon>Suessiales</taxon>
        <taxon>Suessiaceae</taxon>
        <taxon>Polarella</taxon>
    </lineage>
</organism>
<proteinExistence type="predicted"/>
<dbReference type="PANTHER" id="PTHR10527">
    <property type="entry name" value="IMPORTIN BETA"/>
    <property type="match status" value="1"/>
</dbReference>
<evidence type="ECO:0000256" key="6">
    <source>
        <dbReference type="SAM" id="MobiDB-lite"/>
    </source>
</evidence>
<dbReference type="Gene3D" id="1.25.10.10">
    <property type="entry name" value="Leucine-rich Repeat Variant"/>
    <property type="match status" value="1"/>
</dbReference>
<feature type="compositionally biased region" description="Polar residues" evidence="6">
    <location>
        <begin position="9"/>
        <end position="30"/>
    </location>
</feature>
<feature type="region of interest" description="Disordered" evidence="6">
    <location>
        <begin position="490"/>
        <end position="516"/>
    </location>
</feature>
<dbReference type="InterPro" id="IPR040122">
    <property type="entry name" value="Importin_beta"/>
</dbReference>
<feature type="region of interest" description="Disordered" evidence="6">
    <location>
        <begin position="1"/>
        <end position="41"/>
    </location>
</feature>
<dbReference type="SUPFAM" id="SSF48371">
    <property type="entry name" value="ARM repeat"/>
    <property type="match status" value="1"/>
</dbReference>
<protein>
    <recommendedName>
        <fullName evidence="9">Importin N-terminal domain-containing protein</fullName>
    </recommendedName>
</protein>
<dbReference type="InterPro" id="IPR011989">
    <property type="entry name" value="ARM-like"/>
</dbReference>
<keyword evidence="3" id="KW-0963">Cytoplasm</keyword>